<dbReference type="GeneID" id="82202798"/>
<dbReference type="EMBL" id="MPJW01000126">
    <property type="protein sequence ID" value="OLU39781.1"/>
    <property type="molecule type" value="Genomic_DNA"/>
</dbReference>
<proteinExistence type="predicted"/>
<protein>
    <submittedName>
        <fullName evidence="1">Translation initiation inhibitor, yjgF family protein</fullName>
    </submittedName>
</protein>
<evidence type="ECO:0000313" key="2">
    <source>
        <dbReference type="Proteomes" id="UP000186341"/>
    </source>
</evidence>
<dbReference type="AlphaFoldDB" id="A0A1U7NG38"/>
<dbReference type="InterPro" id="IPR006175">
    <property type="entry name" value="YjgF/YER057c/UK114"/>
</dbReference>
<reference evidence="1 2" key="1">
    <citation type="submission" date="2016-11" db="EMBL/GenBank/DDBJ databases">
        <title>Description of two novel members of the family Erysipelotrichaceae: Ileibacterium lipovorans gen. nov., sp. nov. and Dubosiella newyorkensis, gen. nov., sp. nov.</title>
        <authorList>
            <person name="Cox L.M."/>
            <person name="Sohn J."/>
            <person name="Tyrrell K.L."/>
            <person name="Citron D.M."/>
            <person name="Lawson P.A."/>
            <person name="Patel N.B."/>
            <person name="Iizumi T."/>
            <person name="Perez-Perez G.I."/>
            <person name="Goldstein E.J."/>
            <person name="Blaser M.J."/>
        </authorList>
    </citation>
    <scope>NUCLEOTIDE SEQUENCE [LARGE SCALE GENOMIC DNA]</scope>
    <source>
        <strain evidence="1 2">NYU-BL-A3</strain>
    </source>
</reference>
<organism evidence="1 2">
    <name type="scientific">Ileibacterium valens</name>
    <dbReference type="NCBI Taxonomy" id="1862668"/>
    <lineage>
        <taxon>Bacteria</taxon>
        <taxon>Bacillati</taxon>
        <taxon>Bacillota</taxon>
        <taxon>Erysipelotrichia</taxon>
        <taxon>Erysipelotrichales</taxon>
        <taxon>Erysipelotrichaceae</taxon>
        <taxon>Ileibacterium</taxon>
    </lineage>
</organism>
<accession>A0A1U7NG38</accession>
<dbReference type="Gene3D" id="3.30.1330.40">
    <property type="entry name" value="RutC-like"/>
    <property type="match status" value="1"/>
</dbReference>
<name>A0A1U7NG38_9FIRM</name>
<dbReference type="Pfam" id="PF01042">
    <property type="entry name" value="Ribonuc_L-PSP"/>
    <property type="match status" value="1"/>
</dbReference>
<dbReference type="InterPro" id="IPR035959">
    <property type="entry name" value="RutC-like_sf"/>
</dbReference>
<evidence type="ECO:0000313" key="1">
    <source>
        <dbReference type="EMBL" id="OLU39781.1"/>
    </source>
</evidence>
<dbReference type="SUPFAM" id="SSF55298">
    <property type="entry name" value="YjgF-like"/>
    <property type="match status" value="1"/>
</dbReference>
<dbReference type="RefSeq" id="WP_075819364.1">
    <property type="nucleotide sequence ID" value="NZ_CAJUTZ010000139.1"/>
</dbReference>
<dbReference type="OrthoDB" id="9803101at2"/>
<gene>
    <name evidence="1" type="ORF">BO222_06210</name>
</gene>
<comment type="caution">
    <text evidence="1">The sequence shown here is derived from an EMBL/GenBank/DDBJ whole genome shotgun (WGS) entry which is preliminary data.</text>
</comment>
<dbReference type="Proteomes" id="UP000186341">
    <property type="component" value="Unassembled WGS sequence"/>
</dbReference>
<sequence>MNTLLKTGDRQPGMSCVSSIVQLGDFFYFSGQLGKGHTFHDQAVMACYNVRDCLHEFNLRFDHVLKFTVYLTDISMQNQFLDVFSNFVEAPYPAATFVEVVALDQDSMVCIEGMGVNTLRHERSMNEAYCEDCDN</sequence>
<dbReference type="CDD" id="cd00448">
    <property type="entry name" value="YjgF_YER057c_UK114_family"/>
    <property type="match status" value="1"/>
</dbReference>
<keyword evidence="2" id="KW-1185">Reference proteome</keyword>